<reference evidence="2 4" key="2">
    <citation type="submission" date="2016-10" db="EMBL/GenBank/DDBJ databases">
        <authorList>
            <person name="Varghese N."/>
            <person name="Submissions S."/>
        </authorList>
    </citation>
    <scope>NUCLEOTIDE SEQUENCE [LARGE SCALE GENOMIC DNA]</scope>
    <source>
        <strain evidence="2 4">BS3652</strain>
    </source>
</reference>
<dbReference type="RefSeq" id="WP_048384163.1">
    <property type="nucleotide sequence ID" value="NZ_FNRS01000002.1"/>
</dbReference>
<dbReference type="EMBL" id="FNRS01000002">
    <property type="protein sequence ID" value="SED72636.1"/>
    <property type="molecule type" value="Genomic_DNA"/>
</dbReference>
<gene>
    <name evidence="2" type="ORF">SAMN04490203_4554</name>
    <name evidence="1" type="ORF">TU78_22310</name>
</gene>
<evidence type="ECO:0000313" key="4">
    <source>
        <dbReference type="Proteomes" id="UP000183155"/>
    </source>
</evidence>
<organism evidence="1 3">
    <name type="scientific">Pseudomonas taetrolens</name>
    <dbReference type="NCBI Taxonomy" id="47884"/>
    <lineage>
        <taxon>Bacteria</taxon>
        <taxon>Pseudomonadati</taxon>
        <taxon>Pseudomonadota</taxon>
        <taxon>Gammaproteobacteria</taxon>
        <taxon>Pseudomonadales</taxon>
        <taxon>Pseudomonadaceae</taxon>
        <taxon>Pseudomonas</taxon>
    </lineage>
</organism>
<dbReference type="EMBL" id="JYLA01000014">
    <property type="protein sequence ID" value="KMM82347.1"/>
    <property type="molecule type" value="Genomic_DNA"/>
</dbReference>
<reference evidence="1 3" key="1">
    <citation type="submission" date="2015-02" db="EMBL/GenBank/DDBJ databases">
        <title>Pseudomonas helleri sp. nov. and Pseudomonas weihenstephanensis sp. nov., isolated from raw cows milk.</title>
        <authorList>
            <person name="von Neubeck M."/>
            <person name="Huptas C."/>
            <person name="Wenning M."/>
            <person name="Scherer S."/>
        </authorList>
    </citation>
    <scope>NUCLEOTIDE SEQUENCE [LARGE SCALE GENOMIC DNA]</scope>
    <source>
        <strain evidence="1 3">DSM 21104</strain>
    </source>
</reference>
<name>A0A0J6JEX7_PSETA</name>
<evidence type="ECO:0000313" key="1">
    <source>
        <dbReference type="EMBL" id="KMM82347.1"/>
    </source>
</evidence>
<dbReference type="AlphaFoldDB" id="A0A0J6JEX7"/>
<dbReference type="Pfam" id="PF06097">
    <property type="entry name" value="DUF945"/>
    <property type="match status" value="1"/>
</dbReference>
<dbReference type="Proteomes" id="UP000183155">
    <property type="component" value="Unassembled WGS sequence"/>
</dbReference>
<dbReference type="STRING" id="47884.SAMN04490203_4554"/>
<evidence type="ECO:0000313" key="3">
    <source>
        <dbReference type="Proteomes" id="UP000036395"/>
    </source>
</evidence>
<evidence type="ECO:0000313" key="2">
    <source>
        <dbReference type="EMBL" id="SED72636.1"/>
    </source>
</evidence>
<comment type="caution">
    <text evidence="1">The sequence shown here is derived from an EMBL/GenBank/DDBJ whole genome shotgun (WGS) entry which is preliminary data.</text>
</comment>
<dbReference type="OrthoDB" id="5444681at2"/>
<sequence>MKKPLGVLVGIVVVVGVISTAGAWYTGTKIESVLQASIQKANQELASQLEGTSVHGTVELVSLESRFYSSTARYRVNVQDDASGPDAQPLELLIVDELEHGPLPWSRIKTFKWLPVMASSSYVLEETPSVEKWFAAAKDQSPLNGRATLNYDRSVVGHMELLPLDAKLDESSSLTFSGMIMDGQMDADGQNLKAKGYMEHLKVHADTPGKPPVLVELNGLTIASDLNKSTYGFYLGQNVLQLSDGQLTFGERRSELKIKDFEYADSASATDNLLSGRLAYNVGDITLDGKPVGSAKMVMTANSLDIPAMQSLLQLYQTKFQPQADGTLPETPLTLAEQTLMQAGVENFLSAKPQLALEDLTLKTVHGESHFNVTVSLAKPASFEQPPIEIAKQMMTALNAKLQLSKPMIADLSAVQAQLAGQSDPQAIAEAASMNGEMAGVMAVQTGLAKVDSNNILASLSYSGGQVDFNGQKMSLEDFVSVLMTRIEGMSGEPVGTTRQ</sequence>
<accession>A0A0J6JEX7</accession>
<protein>
    <submittedName>
        <fullName evidence="2">Uncharacterized conserved protein YdgA, DUF945 family</fullName>
    </submittedName>
</protein>
<keyword evidence="4" id="KW-1185">Reference proteome</keyword>
<dbReference type="PATRIC" id="fig|47884.3.peg.388"/>
<dbReference type="InterPro" id="IPR010352">
    <property type="entry name" value="DUF945"/>
</dbReference>
<dbReference type="Proteomes" id="UP000036395">
    <property type="component" value="Unassembled WGS sequence"/>
</dbReference>
<proteinExistence type="predicted"/>